<evidence type="ECO:0000313" key="2">
    <source>
        <dbReference type="Proteomes" id="UP000887564"/>
    </source>
</evidence>
<feature type="compositionally biased region" description="Basic and acidic residues" evidence="1">
    <location>
        <begin position="15"/>
        <end position="24"/>
    </location>
</feature>
<dbReference type="WBParaSite" id="PEQ_0000314001-mRNA-1">
    <property type="protein sequence ID" value="PEQ_0000314001-mRNA-1"/>
    <property type="gene ID" value="PEQ_0000314001"/>
</dbReference>
<evidence type="ECO:0000313" key="3">
    <source>
        <dbReference type="WBParaSite" id="PEQ_0000314001-mRNA-1"/>
    </source>
</evidence>
<keyword evidence="2" id="KW-1185">Reference proteome</keyword>
<evidence type="ECO:0000256" key="1">
    <source>
        <dbReference type="SAM" id="MobiDB-lite"/>
    </source>
</evidence>
<protein>
    <submittedName>
        <fullName evidence="3">Uncharacterized protein</fullName>
    </submittedName>
</protein>
<name>A0A914RMN4_PAREQ</name>
<sequence length="31" mass="3451">MQERGYPSAGALSTHEGRGTRTKEDQEENSQ</sequence>
<proteinExistence type="predicted"/>
<reference evidence="3" key="1">
    <citation type="submission" date="2022-11" db="UniProtKB">
        <authorList>
            <consortium name="WormBaseParasite"/>
        </authorList>
    </citation>
    <scope>IDENTIFICATION</scope>
</reference>
<dbReference type="AlphaFoldDB" id="A0A914RMN4"/>
<feature type="region of interest" description="Disordered" evidence="1">
    <location>
        <begin position="1"/>
        <end position="31"/>
    </location>
</feature>
<accession>A0A914RMN4</accession>
<organism evidence="2 3">
    <name type="scientific">Parascaris equorum</name>
    <name type="common">Equine roundworm</name>
    <dbReference type="NCBI Taxonomy" id="6256"/>
    <lineage>
        <taxon>Eukaryota</taxon>
        <taxon>Metazoa</taxon>
        <taxon>Ecdysozoa</taxon>
        <taxon>Nematoda</taxon>
        <taxon>Chromadorea</taxon>
        <taxon>Rhabditida</taxon>
        <taxon>Spirurina</taxon>
        <taxon>Ascaridomorpha</taxon>
        <taxon>Ascaridoidea</taxon>
        <taxon>Ascarididae</taxon>
        <taxon>Parascaris</taxon>
    </lineage>
</organism>
<dbReference type="Proteomes" id="UP000887564">
    <property type="component" value="Unplaced"/>
</dbReference>